<dbReference type="AlphaFoldDB" id="A0AA86SLR7"/>
<proteinExistence type="predicted"/>
<organism evidence="2 3">
    <name type="scientific">Sphenostylis stenocarpa</name>
    <dbReference type="NCBI Taxonomy" id="92480"/>
    <lineage>
        <taxon>Eukaryota</taxon>
        <taxon>Viridiplantae</taxon>
        <taxon>Streptophyta</taxon>
        <taxon>Embryophyta</taxon>
        <taxon>Tracheophyta</taxon>
        <taxon>Spermatophyta</taxon>
        <taxon>Magnoliopsida</taxon>
        <taxon>eudicotyledons</taxon>
        <taxon>Gunneridae</taxon>
        <taxon>Pentapetalae</taxon>
        <taxon>rosids</taxon>
        <taxon>fabids</taxon>
        <taxon>Fabales</taxon>
        <taxon>Fabaceae</taxon>
        <taxon>Papilionoideae</taxon>
        <taxon>50 kb inversion clade</taxon>
        <taxon>NPAAA clade</taxon>
        <taxon>indigoferoid/millettioid clade</taxon>
        <taxon>Phaseoleae</taxon>
        <taxon>Sphenostylis</taxon>
    </lineage>
</organism>
<protein>
    <submittedName>
        <fullName evidence="2">Uncharacterized protein</fullName>
    </submittedName>
</protein>
<dbReference type="Gramene" id="rna-AYBTSS11_LOCUS20438">
    <property type="protein sequence ID" value="CAJ1964667.1"/>
    <property type="gene ID" value="gene-AYBTSS11_LOCUS20438"/>
</dbReference>
<evidence type="ECO:0000256" key="1">
    <source>
        <dbReference type="SAM" id="MobiDB-lite"/>
    </source>
</evidence>
<evidence type="ECO:0000313" key="2">
    <source>
        <dbReference type="EMBL" id="CAJ1964667.1"/>
    </source>
</evidence>
<feature type="region of interest" description="Disordered" evidence="1">
    <location>
        <begin position="1"/>
        <end position="24"/>
    </location>
</feature>
<evidence type="ECO:0000313" key="3">
    <source>
        <dbReference type="Proteomes" id="UP001189624"/>
    </source>
</evidence>
<keyword evidence="3" id="KW-1185">Reference proteome</keyword>
<reference evidence="2" key="1">
    <citation type="submission" date="2023-10" db="EMBL/GenBank/DDBJ databases">
        <authorList>
            <person name="Domelevo Entfellner J.-B."/>
        </authorList>
    </citation>
    <scope>NUCLEOTIDE SEQUENCE</scope>
</reference>
<sequence length="71" mass="7492">MHAMQSQNPPTPFNSVLGPRSSDGMHETLPHPCLGYGGATYLSLLAPSHRTLPHPCLGHGDATYLSLLALG</sequence>
<name>A0AA86SLR7_9FABA</name>
<gene>
    <name evidence="2" type="ORF">AYBTSS11_LOCUS20438</name>
</gene>
<dbReference type="Proteomes" id="UP001189624">
    <property type="component" value="Chromosome 6"/>
</dbReference>
<dbReference type="EMBL" id="OY731403">
    <property type="protein sequence ID" value="CAJ1964667.1"/>
    <property type="molecule type" value="Genomic_DNA"/>
</dbReference>
<accession>A0AA86SLR7</accession>